<name>A0ABV7E5Z7_9SPHN</name>
<dbReference type="RefSeq" id="WP_336926610.1">
    <property type="nucleotide sequence ID" value="NZ_JBANRO010000008.1"/>
</dbReference>
<keyword evidence="8" id="KW-0732">Signal</keyword>
<accession>A0ABV7E5Z7</accession>
<sequence>MRHTLAIATASALALALSACGPAEEPAVDESAAAPEAPVDAASVEGEGAAAPEAGETPAAQETAAPAATPTPAASASAAAVPSPAATPTAQPSAAPVAMAPPAAFTQCRVCHSVEPGQNGIGPSLAGIHGNRAGQVAGFSYTPGMRSSGLTWNDATLNRYLTDPQGTVPGTTMAIGPLDAAQRAAIIAYLKTI</sequence>
<feature type="chain" id="PRO_5047224178" evidence="8">
    <location>
        <begin position="24"/>
        <end position="193"/>
    </location>
</feature>
<evidence type="ECO:0000256" key="7">
    <source>
        <dbReference type="SAM" id="MobiDB-lite"/>
    </source>
</evidence>
<evidence type="ECO:0000256" key="4">
    <source>
        <dbReference type="ARBA" id="ARBA00022982"/>
    </source>
</evidence>
<dbReference type="PROSITE" id="PS51257">
    <property type="entry name" value="PROKAR_LIPOPROTEIN"/>
    <property type="match status" value="1"/>
</dbReference>
<keyword evidence="5 6" id="KW-0408">Iron</keyword>
<dbReference type="SUPFAM" id="SSF46626">
    <property type="entry name" value="Cytochrome c"/>
    <property type="match status" value="1"/>
</dbReference>
<gene>
    <name evidence="10" type="ORF">ACFODU_10295</name>
</gene>
<feature type="region of interest" description="Disordered" evidence="7">
    <location>
        <begin position="27"/>
        <end position="94"/>
    </location>
</feature>
<keyword evidence="1" id="KW-0813">Transport</keyword>
<dbReference type="InterPro" id="IPR036909">
    <property type="entry name" value="Cyt_c-like_dom_sf"/>
</dbReference>
<evidence type="ECO:0000256" key="5">
    <source>
        <dbReference type="ARBA" id="ARBA00023004"/>
    </source>
</evidence>
<dbReference type="Proteomes" id="UP001595456">
    <property type="component" value="Unassembled WGS sequence"/>
</dbReference>
<keyword evidence="4" id="KW-0249">Electron transport</keyword>
<dbReference type="InterPro" id="IPR009056">
    <property type="entry name" value="Cyt_c-like_dom"/>
</dbReference>
<dbReference type="PROSITE" id="PS51007">
    <property type="entry name" value="CYTC"/>
    <property type="match status" value="1"/>
</dbReference>
<dbReference type="PRINTS" id="PR00604">
    <property type="entry name" value="CYTCHRMECIAB"/>
</dbReference>
<evidence type="ECO:0000256" key="6">
    <source>
        <dbReference type="PROSITE-ProRule" id="PRU00433"/>
    </source>
</evidence>
<proteinExistence type="predicted"/>
<keyword evidence="11" id="KW-1185">Reference proteome</keyword>
<evidence type="ECO:0000313" key="11">
    <source>
        <dbReference type="Proteomes" id="UP001595456"/>
    </source>
</evidence>
<dbReference type="EMBL" id="JBHRST010000016">
    <property type="protein sequence ID" value="MFC3098179.1"/>
    <property type="molecule type" value="Genomic_DNA"/>
</dbReference>
<evidence type="ECO:0000256" key="8">
    <source>
        <dbReference type="SAM" id="SignalP"/>
    </source>
</evidence>
<evidence type="ECO:0000256" key="3">
    <source>
        <dbReference type="ARBA" id="ARBA00022723"/>
    </source>
</evidence>
<dbReference type="PANTHER" id="PTHR11961">
    <property type="entry name" value="CYTOCHROME C"/>
    <property type="match status" value="1"/>
</dbReference>
<evidence type="ECO:0000259" key="9">
    <source>
        <dbReference type="PROSITE" id="PS51007"/>
    </source>
</evidence>
<feature type="domain" description="Cytochrome c" evidence="9">
    <location>
        <begin position="96"/>
        <end position="193"/>
    </location>
</feature>
<comment type="caution">
    <text evidence="10">The sequence shown here is derived from an EMBL/GenBank/DDBJ whole genome shotgun (WGS) entry which is preliminary data.</text>
</comment>
<evidence type="ECO:0000256" key="2">
    <source>
        <dbReference type="ARBA" id="ARBA00022617"/>
    </source>
</evidence>
<organism evidence="10 11">
    <name type="scientific">Alteraurantiacibacter palmitatis</name>
    <dbReference type="NCBI Taxonomy" id="2054628"/>
    <lineage>
        <taxon>Bacteria</taxon>
        <taxon>Pseudomonadati</taxon>
        <taxon>Pseudomonadota</taxon>
        <taxon>Alphaproteobacteria</taxon>
        <taxon>Sphingomonadales</taxon>
        <taxon>Erythrobacteraceae</taxon>
        <taxon>Alteraurantiacibacter</taxon>
    </lineage>
</organism>
<keyword evidence="3 6" id="KW-0479">Metal-binding</keyword>
<reference evidence="11" key="1">
    <citation type="journal article" date="2019" name="Int. J. Syst. Evol. Microbiol.">
        <title>The Global Catalogue of Microorganisms (GCM) 10K type strain sequencing project: providing services to taxonomists for standard genome sequencing and annotation.</title>
        <authorList>
            <consortium name="The Broad Institute Genomics Platform"/>
            <consortium name="The Broad Institute Genome Sequencing Center for Infectious Disease"/>
            <person name="Wu L."/>
            <person name="Ma J."/>
        </authorList>
    </citation>
    <scope>NUCLEOTIDE SEQUENCE [LARGE SCALE GENOMIC DNA]</scope>
    <source>
        <strain evidence="11">KCTC 52607</strain>
    </source>
</reference>
<keyword evidence="2 6" id="KW-0349">Heme</keyword>
<protein>
    <submittedName>
        <fullName evidence="10">C-type cytochrome</fullName>
    </submittedName>
</protein>
<dbReference type="Pfam" id="PF00034">
    <property type="entry name" value="Cytochrom_C"/>
    <property type="match status" value="1"/>
</dbReference>
<evidence type="ECO:0000313" key="10">
    <source>
        <dbReference type="EMBL" id="MFC3098179.1"/>
    </source>
</evidence>
<evidence type="ECO:0000256" key="1">
    <source>
        <dbReference type="ARBA" id="ARBA00022448"/>
    </source>
</evidence>
<dbReference type="InterPro" id="IPR002327">
    <property type="entry name" value="Cyt_c_1A/1B"/>
</dbReference>
<dbReference type="Gene3D" id="1.10.760.10">
    <property type="entry name" value="Cytochrome c-like domain"/>
    <property type="match status" value="1"/>
</dbReference>
<feature type="signal peptide" evidence="8">
    <location>
        <begin position="1"/>
        <end position="23"/>
    </location>
</feature>